<proteinExistence type="predicted"/>
<dbReference type="STRING" id="4540.A0A3L6S6D3"/>
<evidence type="ECO:0000256" key="5">
    <source>
        <dbReference type="SAM" id="MobiDB-lite"/>
    </source>
</evidence>
<accession>A0A3L6S6D3</accession>
<feature type="compositionally biased region" description="Basic and acidic residues" evidence="5">
    <location>
        <begin position="8"/>
        <end position="22"/>
    </location>
</feature>
<dbReference type="InterPro" id="IPR044839">
    <property type="entry name" value="NDR1-like"/>
</dbReference>
<dbReference type="OrthoDB" id="1917236at2759"/>
<feature type="compositionally biased region" description="Low complexity" evidence="5">
    <location>
        <begin position="105"/>
        <end position="116"/>
    </location>
</feature>
<dbReference type="InterPro" id="IPR004864">
    <property type="entry name" value="LEA_2"/>
</dbReference>
<feature type="compositionally biased region" description="Low complexity" evidence="5">
    <location>
        <begin position="269"/>
        <end position="294"/>
    </location>
</feature>
<sequence length="294" mass="31479">MSLSRSCVVDKHPKSQNRDTTRRYRTRPNGQSTNQQQFTSSRATSNQPIPPSSFLGLPFHATPEQSPHITKSTPPPRPARNPALTHRPAPHGEGHATPRGGAGSPAPILRFRLPAALPRPPPRRLLRGGARPRPPPPPPAPRGPLRRPLPRRPLPPRARGLPPLARDPDVSLARLRLAHVSVAARPAVAVTISAALKVRVRNPDLFALDYSHLDVDIGYRGKRLGRVTSGGGRAPCRTSTPTCSSTGYASSRTRSTCSRTSLGGPWPSTPSSRSTVTSTCSSSASPSRCAPLEP</sequence>
<name>A0A3L6S6D3_PANMI</name>
<evidence type="ECO:0000256" key="2">
    <source>
        <dbReference type="ARBA" id="ARBA00022692"/>
    </source>
</evidence>
<evidence type="ECO:0000313" key="7">
    <source>
        <dbReference type="EMBL" id="RLN15783.1"/>
    </source>
</evidence>
<comment type="subcellular location">
    <subcellularLocation>
        <location evidence="1">Membrane</location>
        <topology evidence="1">Single-pass membrane protein</topology>
    </subcellularLocation>
</comment>
<gene>
    <name evidence="7" type="ORF">C2845_PM02G01850</name>
</gene>
<feature type="compositionally biased region" description="Low complexity" evidence="5">
    <location>
        <begin position="235"/>
        <end position="261"/>
    </location>
</feature>
<dbReference type="Pfam" id="PF03168">
    <property type="entry name" value="LEA_2"/>
    <property type="match status" value="1"/>
</dbReference>
<feature type="region of interest" description="Disordered" evidence="5">
    <location>
        <begin position="1"/>
        <end position="165"/>
    </location>
</feature>
<evidence type="ECO:0000256" key="1">
    <source>
        <dbReference type="ARBA" id="ARBA00004167"/>
    </source>
</evidence>
<dbReference type="SUPFAM" id="SSF117070">
    <property type="entry name" value="LEA14-like"/>
    <property type="match status" value="1"/>
</dbReference>
<protein>
    <recommendedName>
        <fullName evidence="6">Late embryogenesis abundant protein LEA-2 subgroup domain-containing protein</fullName>
    </recommendedName>
</protein>
<keyword evidence="4" id="KW-0472">Membrane</keyword>
<keyword evidence="8" id="KW-1185">Reference proteome</keyword>
<evidence type="ECO:0000256" key="3">
    <source>
        <dbReference type="ARBA" id="ARBA00022989"/>
    </source>
</evidence>
<comment type="caution">
    <text evidence="7">The sequence shown here is derived from an EMBL/GenBank/DDBJ whole genome shotgun (WGS) entry which is preliminary data.</text>
</comment>
<evidence type="ECO:0000256" key="4">
    <source>
        <dbReference type="ARBA" id="ARBA00023136"/>
    </source>
</evidence>
<reference evidence="8" key="1">
    <citation type="journal article" date="2019" name="Nat. Commun.">
        <title>The genome of broomcorn millet.</title>
        <authorList>
            <person name="Zou C."/>
            <person name="Miki D."/>
            <person name="Li D."/>
            <person name="Tang Q."/>
            <person name="Xiao L."/>
            <person name="Rajput S."/>
            <person name="Deng P."/>
            <person name="Jia W."/>
            <person name="Huang R."/>
            <person name="Zhang M."/>
            <person name="Sun Y."/>
            <person name="Hu J."/>
            <person name="Fu X."/>
            <person name="Schnable P.S."/>
            <person name="Li F."/>
            <person name="Zhang H."/>
            <person name="Feng B."/>
            <person name="Zhu X."/>
            <person name="Liu R."/>
            <person name="Schnable J.C."/>
            <person name="Zhu J.-K."/>
            <person name="Zhang H."/>
        </authorList>
    </citation>
    <scope>NUCLEOTIDE SEQUENCE [LARGE SCALE GENOMIC DNA]</scope>
</reference>
<feature type="region of interest" description="Disordered" evidence="5">
    <location>
        <begin position="229"/>
        <end position="294"/>
    </location>
</feature>
<evidence type="ECO:0000259" key="6">
    <source>
        <dbReference type="Pfam" id="PF03168"/>
    </source>
</evidence>
<dbReference type="GO" id="GO:0098542">
    <property type="term" value="P:defense response to other organism"/>
    <property type="evidence" value="ECO:0007669"/>
    <property type="project" value="InterPro"/>
</dbReference>
<dbReference type="AlphaFoldDB" id="A0A3L6S6D3"/>
<evidence type="ECO:0000313" key="8">
    <source>
        <dbReference type="Proteomes" id="UP000275267"/>
    </source>
</evidence>
<dbReference type="PANTHER" id="PTHR31234:SF4">
    <property type="entry name" value="EXPRESSED PROTEIN"/>
    <property type="match status" value="1"/>
</dbReference>
<dbReference type="GO" id="GO:0016020">
    <property type="term" value="C:membrane"/>
    <property type="evidence" value="ECO:0007669"/>
    <property type="project" value="UniProtKB-SubCell"/>
</dbReference>
<dbReference type="Proteomes" id="UP000275267">
    <property type="component" value="Unassembled WGS sequence"/>
</dbReference>
<keyword evidence="2" id="KW-0812">Transmembrane</keyword>
<feature type="compositionally biased region" description="Pro residues" evidence="5">
    <location>
        <begin position="132"/>
        <end position="142"/>
    </location>
</feature>
<organism evidence="7 8">
    <name type="scientific">Panicum miliaceum</name>
    <name type="common">Proso millet</name>
    <name type="synonym">Broomcorn millet</name>
    <dbReference type="NCBI Taxonomy" id="4540"/>
    <lineage>
        <taxon>Eukaryota</taxon>
        <taxon>Viridiplantae</taxon>
        <taxon>Streptophyta</taxon>
        <taxon>Embryophyta</taxon>
        <taxon>Tracheophyta</taxon>
        <taxon>Spermatophyta</taxon>
        <taxon>Magnoliopsida</taxon>
        <taxon>Liliopsida</taxon>
        <taxon>Poales</taxon>
        <taxon>Poaceae</taxon>
        <taxon>PACMAD clade</taxon>
        <taxon>Panicoideae</taxon>
        <taxon>Panicodae</taxon>
        <taxon>Paniceae</taxon>
        <taxon>Panicinae</taxon>
        <taxon>Panicum</taxon>
        <taxon>Panicum sect. Panicum</taxon>
    </lineage>
</organism>
<feature type="domain" description="Late embryogenesis abundant protein LEA-2 subgroup" evidence="6">
    <location>
        <begin position="197"/>
        <end position="240"/>
    </location>
</feature>
<feature type="compositionally biased region" description="Polar residues" evidence="5">
    <location>
        <begin position="63"/>
        <end position="72"/>
    </location>
</feature>
<dbReference type="PANTHER" id="PTHR31234">
    <property type="entry name" value="LATE EMBRYOGENESIS ABUNDANT (LEA) HYDROXYPROLINE-RICH GLYCOPROTEIN FAMILY"/>
    <property type="match status" value="1"/>
</dbReference>
<feature type="compositionally biased region" description="Polar residues" evidence="5">
    <location>
        <begin position="28"/>
        <end position="47"/>
    </location>
</feature>
<keyword evidence="3" id="KW-1133">Transmembrane helix</keyword>
<dbReference type="EMBL" id="PQIB02000005">
    <property type="protein sequence ID" value="RLN15783.1"/>
    <property type="molecule type" value="Genomic_DNA"/>
</dbReference>